<dbReference type="PANTHER" id="PTHR10587:SF125">
    <property type="entry name" value="POLYSACCHARIDE DEACETYLASE YHEN-RELATED"/>
    <property type="match status" value="1"/>
</dbReference>
<feature type="domain" description="NodB homology" evidence="1">
    <location>
        <begin position="94"/>
        <end position="278"/>
    </location>
</feature>
<evidence type="ECO:0000313" key="2">
    <source>
        <dbReference type="EMBL" id="MDZ5473763.1"/>
    </source>
</evidence>
<dbReference type="Proteomes" id="UP001290455">
    <property type="component" value="Unassembled WGS sequence"/>
</dbReference>
<dbReference type="EMBL" id="JAXOFX010000016">
    <property type="protein sequence ID" value="MDZ5473763.1"/>
    <property type="molecule type" value="Genomic_DNA"/>
</dbReference>
<organism evidence="2 3">
    <name type="scientific">Robertmurraya mangrovi</name>
    <dbReference type="NCBI Taxonomy" id="3098077"/>
    <lineage>
        <taxon>Bacteria</taxon>
        <taxon>Bacillati</taxon>
        <taxon>Bacillota</taxon>
        <taxon>Bacilli</taxon>
        <taxon>Bacillales</taxon>
        <taxon>Bacillaceae</taxon>
        <taxon>Robertmurraya</taxon>
    </lineage>
</organism>
<gene>
    <name evidence="2" type="ORF">SM124_18760</name>
</gene>
<dbReference type="InterPro" id="IPR050248">
    <property type="entry name" value="Polysacc_deacetylase_ArnD"/>
</dbReference>
<reference evidence="2 3" key="1">
    <citation type="submission" date="2023-11" db="EMBL/GenBank/DDBJ databases">
        <title>Bacillus jintuensis, isolated from a mudflat on the Beibu Gulf coast.</title>
        <authorList>
            <person name="Li M."/>
        </authorList>
    </citation>
    <scope>NUCLEOTIDE SEQUENCE [LARGE SCALE GENOMIC DNA]</scope>
    <source>
        <strain evidence="2 3">31A1R</strain>
    </source>
</reference>
<dbReference type="InterPro" id="IPR011330">
    <property type="entry name" value="Glyco_hydro/deAcase_b/a-brl"/>
</dbReference>
<evidence type="ECO:0000259" key="1">
    <source>
        <dbReference type="PROSITE" id="PS51677"/>
    </source>
</evidence>
<dbReference type="PANTHER" id="PTHR10587">
    <property type="entry name" value="GLYCOSYL TRANSFERASE-RELATED"/>
    <property type="match status" value="1"/>
</dbReference>
<dbReference type="SUPFAM" id="SSF88713">
    <property type="entry name" value="Glycoside hydrolase/deacetylase"/>
    <property type="match status" value="1"/>
</dbReference>
<keyword evidence="2" id="KW-0378">Hydrolase</keyword>
<dbReference type="RefSeq" id="WP_322448055.1">
    <property type="nucleotide sequence ID" value="NZ_JAXOFX010000016.1"/>
</dbReference>
<sequence>MRFQRYKKDRYKLERICISFLVFLTTLFTVKMFCQQDVLAVTTTPQPIRNMYELMKDGNRISELSINESVKQEDHHSTKGNKVNELEVTAKSGKTVYLTFDDGPTIYTNEILALLDSYGMKGTFFMLEPNMRRYKSSLIEIIERGHSPALHGVTHDINEIYKSSNHVIKEMLHGKSTVNELTGYITTLIRTPYGSYPYMNTEYKMAVKEAGFNLWDWTVDSEDWRYTNGEFVDVVIEQLKQFTNEEKPIIILLHEKESTLEHLETLLEYLKENGYETRALTEKLSAYHF</sequence>
<dbReference type="GO" id="GO:0016787">
    <property type="term" value="F:hydrolase activity"/>
    <property type="evidence" value="ECO:0007669"/>
    <property type="project" value="UniProtKB-KW"/>
</dbReference>
<dbReference type="EC" id="3.-.-.-" evidence="2"/>
<protein>
    <submittedName>
        <fullName evidence="2">Polysaccharide deacetylase family protein</fullName>
        <ecNumber evidence="2">3.-.-.-</ecNumber>
    </submittedName>
</protein>
<dbReference type="CDD" id="cd10944">
    <property type="entry name" value="CE4_SmPgdA_like"/>
    <property type="match status" value="1"/>
</dbReference>
<name>A0ABU5J2X4_9BACI</name>
<comment type="caution">
    <text evidence="2">The sequence shown here is derived from an EMBL/GenBank/DDBJ whole genome shotgun (WGS) entry which is preliminary data.</text>
</comment>
<proteinExistence type="predicted"/>
<accession>A0ABU5J2X4</accession>
<keyword evidence="3" id="KW-1185">Reference proteome</keyword>
<dbReference type="Gene3D" id="3.20.20.370">
    <property type="entry name" value="Glycoside hydrolase/deacetylase"/>
    <property type="match status" value="1"/>
</dbReference>
<evidence type="ECO:0000313" key="3">
    <source>
        <dbReference type="Proteomes" id="UP001290455"/>
    </source>
</evidence>
<dbReference type="Pfam" id="PF01522">
    <property type="entry name" value="Polysacc_deac_1"/>
    <property type="match status" value="1"/>
</dbReference>
<dbReference type="PROSITE" id="PS51677">
    <property type="entry name" value="NODB"/>
    <property type="match status" value="1"/>
</dbReference>
<dbReference type="InterPro" id="IPR002509">
    <property type="entry name" value="NODB_dom"/>
</dbReference>